<dbReference type="PROSITE" id="PS50109">
    <property type="entry name" value="HIS_KIN"/>
    <property type="match status" value="1"/>
</dbReference>
<dbReference type="Proteomes" id="UP001055091">
    <property type="component" value="Unassembled WGS sequence"/>
</dbReference>
<comment type="caution">
    <text evidence="11">The sequence shown here is derived from an EMBL/GenBank/DDBJ whole genome shotgun (WGS) entry which is preliminary data.</text>
</comment>
<feature type="domain" description="Histidine kinase" evidence="9">
    <location>
        <begin position="470"/>
        <end position="573"/>
    </location>
</feature>
<evidence type="ECO:0000256" key="4">
    <source>
        <dbReference type="ARBA" id="ARBA00022553"/>
    </source>
</evidence>
<proteinExistence type="predicted"/>
<gene>
    <name evidence="11" type="primary">yesM_10</name>
    <name evidence="11" type="ORF">CE91St55_35580</name>
    <name evidence="12" type="ORF">GNE07_23930</name>
</gene>
<evidence type="ECO:0000256" key="6">
    <source>
        <dbReference type="ARBA" id="ARBA00022777"/>
    </source>
</evidence>
<evidence type="ECO:0000256" key="5">
    <source>
        <dbReference type="ARBA" id="ARBA00022679"/>
    </source>
</evidence>
<dbReference type="Pfam" id="PF02518">
    <property type="entry name" value="HATPase_c"/>
    <property type="match status" value="1"/>
</dbReference>
<evidence type="ECO:0000256" key="3">
    <source>
        <dbReference type="ARBA" id="ARBA00012438"/>
    </source>
</evidence>
<dbReference type="Pfam" id="PF00672">
    <property type="entry name" value="HAMP"/>
    <property type="match status" value="1"/>
</dbReference>
<dbReference type="SUPFAM" id="SSF55874">
    <property type="entry name" value="ATPase domain of HSP90 chaperone/DNA topoisomerase II/histidine kinase"/>
    <property type="match status" value="1"/>
</dbReference>
<evidence type="ECO:0000256" key="7">
    <source>
        <dbReference type="ARBA" id="ARBA00023012"/>
    </source>
</evidence>
<comment type="catalytic activity">
    <reaction evidence="1">
        <text>ATP + protein L-histidine = ADP + protein N-phospho-L-histidine.</text>
        <dbReference type="EC" id="2.7.13.3"/>
    </reaction>
</comment>
<dbReference type="PROSITE" id="PS50885">
    <property type="entry name" value="HAMP"/>
    <property type="match status" value="1"/>
</dbReference>
<accession>A0A174WGR2</accession>
<keyword evidence="8" id="KW-1133">Transmembrane helix</keyword>
<dbReference type="RefSeq" id="WP_055651275.1">
    <property type="nucleotide sequence ID" value="NZ_BQNJ01000001.1"/>
</dbReference>
<dbReference type="Proteomes" id="UP000434223">
    <property type="component" value="Unassembled WGS sequence"/>
</dbReference>
<comment type="subcellular location">
    <subcellularLocation>
        <location evidence="2">Membrane</location>
    </subcellularLocation>
</comment>
<dbReference type="EMBL" id="WNME01000021">
    <property type="protein sequence ID" value="MUB66075.1"/>
    <property type="molecule type" value="Genomic_DNA"/>
</dbReference>
<evidence type="ECO:0000313" key="12">
    <source>
        <dbReference type="EMBL" id="MUB66075.1"/>
    </source>
</evidence>
<dbReference type="AlphaFoldDB" id="A0A174WGR2"/>
<dbReference type="GO" id="GO:0000155">
    <property type="term" value="F:phosphorelay sensor kinase activity"/>
    <property type="evidence" value="ECO:0007669"/>
    <property type="project" value="InterPro"/>
</dbReference>
<dbReference type="Pfam" id="PF06580">
    <property type="entry name" value="His_kinase"/>
    <property type="match status" value="1"/>
</dbReference>
<dbReference type="InterPro" id="IPR010559">
    <property type="entry name" value="Sig_transdc_His_kin_internal"/>
</dbReference>
<keyword evidence="8" id="KW-0472">Membrane</keyword>
<organism evidence="11 14">
    <name type="scientific">Hungatella hathewayi</name>
    <dbReference type="NCBI Taxonomy" id="154046"/>
    <lineage>
        <taxon>Bacteria</taxon>
        <taxon>Bacillati</taxon>
        <taxon>Bacillota</taxon>
        <taxon>Clostridia</taxon>
        <taxon>Lachnospirales</taxon>
        <taxon>Lachnospiraceae</taxon>
        <taxon>Hungatella</taxon>
    </lineage>
</organism>
<name>A0A174WGR2_9FIRM</name>
<dbReference type="PANTHER" id="PTHR34220">
    <property type="entry name" value="SENSOR HISTIDINE KINASE YPDA"/>
    <property type="match status" value="1"/>
</dbReference>
<feature type="domain" description="HAMP" evidence="10">
    <location>
        <begin position="304"/>
        <end position="359"/>
    </location>
</feature>
<evidence type="ECO:0000313" key="14">
    <source>
        <dbReference type="Proteomes" id="UP001055091"/>
    </source>
</evidence>
<reference evidence="11" key="2">
    <citation type="submission" date="2022-01" db="EMBL/GenBank/DDBJ databases">
        <title>Novel bile acid biosynthetic pathways are enriched in the microbiome of centenarians.</title>
        <authorList>
            <person name="Sato Y."/>
            <person name="Atarashi K."/>
            <person name="Plichta R.D."/>
            <person name="Arai Y."/>
            <person name="Sasajima S."/>
            <person name="Kearney M.S."/>
            <person name="Suda W."/>
            <person name="Takeshita K."/>
            <person name="Sasaki T."/>
            <person name="Okamoto S."/>
            <person name="Skelly N.A."/>
            <person name="Okamura Y."/>
            <person name="Vlamakis H."/>
            <person name="Li Y."/>
            <person name="Tanoue T."/>
            <person name="Takei H."/>
            <person name="Nittono H."/>
            <person name="Narushima S."/>
            <person name="Irie J."/>
            <person name="Itoh H."/>
            <person name="Moriya K."/>
            <person name="Sugiura Y."/>
            <person name="Suematsu M."/>
            <person name="Moritoki N."/>
            <person name="Shibata S."/>
            <person name="Littman R.D."/>
            <person name="Fischbach A.M."/>
            <person name="Uwamino Y."/>
            <person name="Inoue T."/>
            <person name="Honda A."/>
            <person name="Hattori M."/>
            <person name="Murai T."/>
            <person name="Xavier J.R."/>
            <person name="Hirose N."/>
            <person name="Honda K."/>
        </authorList>
    </citation>
    <scope>NUCLEOTIDE SEQUENCE</scope>
    <source>
        <strain evidence="11">CE91-St55</strain>
    </source>
</reference>
<evidence type="ECO:0000256" key="8">
    <source>
        <dbReference type="SAM" id="Phobius"/>
    </source>
</evidence>
<protein>
    <recommendedName>
        <fullName evidence="3">histidine kinase</fullName>
        <ecNumber evidence="3">2.7.13.3</ecNumber>
    </recommendedName>
</protein>
<reference evidence="12 13" key="1">
    <citation type="submission" date="2019-09" db="EMBL/GenBank/DDBJ databases">
        <title>Draft genome sequencing of Hungatella hathewayi 123Y-2.</title>
        <authorList>
            <person name="Lv Q."/>
            <person name="Li S."/>
        </authorList>
    </citation>
    <scope>NUCLEOTIDE SEQUENCE [LARGE SCALE GENOMIC DNA]</scope>
    <source>
        <strain evidence="12 13">123Y-2</strain>
    </source>
</reference>
<dbReference type="InterPro" id="IPR003594">
    <property type="entry name" value="HATPase_dom"/>
</dbReference>
<dbReference type="GO" id="GO:0016020">
    <property type="term" value="C:membrane"/>
    <property type="evidence" value="ECO:0007669"/>
    <property type="project" value="UniProtKB-SubCell"/>
</dbReference>
<dbReference type="EC" id="2.7.13.3" evidence="3"/>
<dbReference type="InterPro" id="IPR036890">
    <property type="entry name" value="HATPase_C_sf"/>
</dbReference>
<feature type="transmembrane region" description="Helical" evidence="8">
    <location>
        <begin position="21"/>
        <end position="39"/>
    </location>
</feature>
<evidence type="ECO:0000313" key="11">
    <source>
        <dbReference type="EMBL" id="GKH01577.1"/>
    </source>
</evidence>
<dbReference type="OrthoDB" id="9809348at2"/>
<keyword evidence="4" id="KW-0597">Phosphoprotein</keyword>
<keyword evidence="6 11" id="KW-0418">Kinase</keyword>
<evidence type="ECO:0000259" key="9">
    <source>
        <dbReference type="PROSITE" id="PS50109"/>
    </source>
</evidence>
<dbReference type="Gene3D" id="3.30.565.10">
    <property type="entry name" value="Histidine kinase-like ATPase, C-terminal domain"/>
    <property type="match status" value="1"/>
</dbReference>
<keyword evidence="5" id="KW-0808">Transferase</keyword>
<keyword evidence="8" id="KW-0812">Transmembrane</keyword>
<dbReference type="EMBL" id="BQNJ01000001">
    <property type="protein sequence ID" value="GKH01577.1"/>
    <property type="molecule type" value="Genomic_DNA"/>
</dbReference>
<keyword evidence="7" id="KW-0902">Two-component regulatory system</keyword>
<feature type="transmembrane region" description="Helical" evidence="8">
    <location>
        <begin position="286"/>
        <end position="307"/>
    </location>
</feature>
<evidence type="ECO:0000313" key="13">
    <source>
        <dbReference type="Proteomes" id="UP000434223"/>
    </source>
</evidence>
<evidence type="ECO:0000259" key="10">
    <source>
        <dbReference type="PROSITE" id="PS50885"/>
    </source>
</evidence>
<dbReference type="SMART" id="SM00304">
    <property type="entry name" value="HAMP"/>
    <property type="match status" value="1"/>
</dbReference>
<dbReference type="InterPro" id="IPR050640">
    <property type="entry name" value="Bact_2-comp_sensor_kinase"/>
</dbReference>
<sequence>MVNTLKRIRRGFLDMGIRRKVLIVFLLVGALPFLCYIILSNRYTNRIILERERSLTELALEQAVSSVDNKLITYNNLSNFMFNNNAIMKVLNTSYHDDYFQMYKAYSDTIEPLFLTYYALYPDLEAITIYSSGDIHPYNNYILGLDSLYQKEWFPQVHNQYIPTWVSAVEDGKPYLYSTRLIGDIRQYKSSNYLSFRINYDMFFEPFLSLSEDKYDVAVTAQDGSLIFSTSDLPREELTAFLTDLSDTRYLKLTSSIPETGWNICYYKTYTSIHSAVNAITRGTYAFGWIILLFLGVMVLIISVSIVTPIENLTEKIDEVRTGDMNDLSVSLGSSRHDEIGTLFQTFSRMMGEINHYIMVNLKHELEKKNYQQKILYAQINPHFLYNSLSLINSRAILSGQNDISEMVILLSTFYRTALNKGKDITTLENELMNIQAYVKIQLFSYSESIEVVYNIEEALAGVPFPNFILQPLVENALDHGLKNSLKKDKKLTVTVKKEEYMAVDFISIWIEDNGCGMEKEAVEHLFSVQTSGYGMKNVNDRLRLLYGDKYTLTITSKPDRGTTAFVRLPCDIGQKNESVRNA</sequence>
<evidence type="ECO:0000256" key="2">
    <source>
        <dbReference type="ARBA" id="ARBA00004370"/>
    </source>
</evidence>
<dbReference type="CDD" id="cd06225">
    <property type="entry name" value="HAMP"/>
    <property type="match status" value="1"/>
</dbReference>
<dbReference type="Gene3D" id="6.10.340.10">
    <property type="match status" value="1"/>
</dbReference>
<dbReference type="SUPFAM" id="SSF158472">
    <property type="entry name" value="HAMP domain-like"/>
    <property type="match status" value="1"/>
</dbReference>
<evidence type="ECO:0000256" key="1">
    <source>
        <dbReference type="ARBA" id="ARBA00000085"/>
    </source>
</evidence>
<dbReference type="InterPro" id="IPR003660">
    <property type="entry name" value="HAMP_dom"/>
</dbReference>
<dbReference type="SMART" id="SM00387">
    <property type="entry name" value="HATPase_c"/>
    <property type="match status" value="1"/>
</dbReference>
<dbReference type="PANTHER" id="PTHR34220:SF7">
    <property type="entry name" value="SENSOR HISTIDINE KINASE YPDA"/>
    <property type="match status" value="1"/>
</dbReference>
<dbReference type="InterPro" id="IPR005467">
    <property type="entry name" value="His_kinase_dom"/>
</dbReference>